<dbReference type="OrthoDB" id="9788660at2"/>
<accession>A0A3S1JDP1</accession>
<name>A0A3S1JDP1_9BACT</name>
<feature type="domain" description="Methyltransferase" evidence="1">
    <location>
        <begin position="44"/>
        <end position="126"/>
    </location>
</feature>
<gene>
    <name evidence="2" type="ORF">ECE50_028770</name>
</gene>
<dbReference type="PANTHER" id="PTHR12843:SF5">
    <property type="entry name" value="EEF1A LYSINE METHYLTRANSFERASE 2"/>
    <property type="match status" value="1"/>
</dbReference>
<dbReference type="Gene3D" id="3.40.50.150">
    <property type="entry name" value="Vaccinia Virus protein VP39"/>
    <property type="match status" value="1"/>
</dbReference>
<sequence>MEQQEHWDNIYRHKASDEMSWTQDIPQVSLDFIRSFSVAKDAPIIDIGGGESKLADFLLEEGYTDITVLDISAPALERARQRLGEKAGLVKWIVSDITTFTPERSYTVWHDRATFHFLTTPEQITAYLSIAGKAATGYLAIGTFSDKGPDKCSGLVIKKYSEDELTQQLVSSFEKINCITENHTTPFHTTQNFLFCSFRARNAG</sequence>
<dbReference type="GO" id="GO:0032259">
    <property type="term" value="P:methylation"/>
    <property type="evidence" value="ECO:0007669"/>
    <property type="project" value="UniProtKB-KW"/>
</dbReference>
<reference evidence="2" key="1">
    <citation type="submission" date="2020-05" db="EMBL/GenBank/DDBJ databases">
        <title>Chitinophaga laudate sp. nov., isolated from a tropical peat swamp.</title>
        <authorList>
            <person name="Goh C.B.S."/>
            <person name="Lee M.S."/>
            <person name="Parimannan S."/>
            <person name="Pasbakhsh P."/>
            <person name="Yule C.M."/>
            <person name="Rajandas H."/>
            <person name="Loke S."/>
            <person name="Croft L."/>
            <person name="Tan J.B.L."/>
        </authorList>
    </citation>
    <scope>NUCLEOTIDE SEQUENCE</scope>
    <source>
        <strain evidence="2">Mgbs1</strain>
    </source>
</reference>
<comment type="caution">
    <text evidence="2">The sequence shown here is derived from an EMBL/GenBank/DDBJ whole genome shotgun (WGS) entry which is preliminary data.</text>
</comment>
<dbReference type="GO" id="GO:0008168">
    <property type="term" value="F:methyltransferase activity"/>
    <property type="evidence" value="ECO:0007669"/>
    <property type="project" value="UniProtKB-KW"/>
</dbReference>
<evidence type="ECO:0000259" key="1">
    <source>
        <dbReference type="Pfam" id="PF13649"/>
    </source>
</evidence>
<dbReference type="InterPro" id="IPR029063">
    <property type="entry name" value="SAM-dependent_MTases_sf"/>
</dbReference>
<dbReference type="PANTHER" id="PTHR12843">
    <property type="entry name" value="PROTEIN-LYSINE N-METHYLTRANSFERASE METTL10"/>
    <property type="match status" value="1"/>
</dbReference>
<evidence type="ECO:0000313" key="3">
    <source>
        <dbReference type="Proteomes" id="UP000281028"/>
    </source>
</evidence>
<organism evidence="2 3">
    <name type="scientific">Chitinophaga solisilvae</name>
    <dbReference type="NCBI Taxonomy" id="1233460"/>
    <lineage>
        <taxon>Bacteria</taxon>
        <taxon>Pseudomonadati</taxon>
        <taxon>Bacteroidota</taxon>
        <taxon>Chitinophagia</taxon>
        <taxon>Chitinophagales</taxon>
        <taxon>Chitinophagaceae</taxon>
        <taxon>Chitinophaga</taxon>
    </lineage>
</organism>
<protein>
    <submittedName>
        <fullName evidence="2">Class I SAM-dependent methyltransferase</fullName>
    </submittedName>
</protein>
<keyword evidence="3" id="KW-1185">Reference proteome</keyword>
<proteinExistence type="predicted"/>
<dbReference type="SUPFAM" id="SSF53335">
    <property type="entry name" value="S-adenosyl-L-methionine-dependent methyltransferases"/>
    <property type="match status" value="1"/>
</dbReference>
<keyword evidence="2" id="KW-0808">Transferase</keyword>
<dbReference type="Pfam" id="PF13649">
    <property type="entry name" value="Methyltransf_25"/>
    <property type="match status" value="1"/>
</dbReference>
<dbReference type="Proteomes" id="UP000281028">
    <property type="component" value="Unassembled WGS sequence"/>
</dbReference>
<dbReference type="CDD" id="cd02440">
    <property type="entry name" value="AdoMet_MTases"/>
    <property type="match status" value="1"/>
</dbReference>
<dbReference type="EMBL" id="RIAR02000001">
    <property type="protein sequence ID" value="NSL90851.1"/>
    <property type="molecule type" value="Genomic_DNA"/>
</dbReference>
<dbReference type="AlphaFoldDB" id="A0A3S1JDP1"/>
<evidence type="ECO:0000313" key="2">
    <source>
        <dbReference type="EMBL" id="NSL90851.1"/>
    </source>
</evidence>
<keyword evidence="2" id="KW-0489">Methyltransferase</keyword>
<dbReference type="InterPro" id="IPR041698">
    <property type="entry name" value="Methyltransf_25"/>
</dbReference>